<evidence type="ECO:0000313" key="7">
    <source>
        <dbReference type="Proteomes" id="UP000077755"/>
    </source>
</evidence>
<dbReference type="InterPro" id="IPR055414">
    <property type="entry name" value="LRR_R13L4/SHOC2-like"/>
</dbReference>
<dbReference type="SMART" id="SM00364">
    <property type="entry name" value="LRR_BAC"/>
    <property type="match status" value="9"/>
</dbReference>
<dbReference type="InterPro" id="IPR001611">
    <property type="entry name" value="Leu-rich_rpt"/>
</dbReference>
<dbReference type="SUPFAM" id="SSF52058">
    <property type="entry name" value="L domain-like"/>
    <property type="match status" value="1"/>
</dbReference>
<name>A0AAF0WDF7_DAUCS</name>
<sequence>MTIANKKDSSPAYTEAVDEIMRIYRSLPPRPSIEELEAAISLVKTVDSEEKLKLDELSSQLPPQDVPSEIFSVLQQVKKTMVLFQSHEQSKEALELLEVDKFFQKFDQLIQTASGLISGGTQIESGDDLGYHVEKIDQVVSDESVIMIKEGDESKSSALPLVKKSSVTKVIDLSSGGKDAEKMSLMKVAALFESKQKSEERDQLVLDLGGKLMDNIEWLPVSLGKLSHIVELNLSNNKLMVLPTTIGGLTALRKLDVHANQLMNLPDTFGELSNLSDLDLHANKLKTLPVSFGNLKNLVNFDLSSNHFSTLPDIIGDLTSLEVLNVETNELAELPYTIGSCTSLVELRLDFNQLRGLPEAIGKLEMLEIFTFHYNRVGKLPTTMGNLTKLRELDASFNELEGIPESFCFAVNLEKLNVGKNFSDLRALPRSIGNLEKLEVLDISDDQIRILPDSFRFLSKLRVFHAYETPLEVPPKQIVTLGAQAVVQYMDEFVAKRDVRVQQPEKRKGCWSRLCCFSFSGSEEKH</sequence>
<evidence type="ECO:0000256" key="3">
    <source>
        <dbReference type="ARBA" id="ARBA00023786"/>
    </source>
</evidence>
<accession>A0AAF0WDF7</accession>
<dbReference type="GO" id="GO:0006952">
    <property type="term" value="P:defense response"/>
    <property type="evidence" value="ECO:0007669"/>
    <property type="project" value="UniProtKB-ARBA"/>
</dbReference>
<protein>
    <recommendedName>
        <fullName evidence="5">Disease resistance R13L4/SHOC-2-like LRR domain-containing protein</fullName>
    </recommendedName>
</protein>
<dbReference type="InterPro" id="IPR050715">
    <property type="entry name" value="LRR-SigEffector_domain"/>
</dbReference>
<keyword evidence="7" id="KW-1185">Reference proteome</keyword>
<reference evidence="6" key="2">
    <citation type="submission" date="2022-03" db="EMBL/GenBank/DDBJ databases">
        <title>Draft title - Genomic analysis of global carrot germplasm unveils the trajectory of domestication and the origin of high carotenoid orange carrot.</title>
        <authorList>
            <person name="Iorizzo M."/>
            <person name="Ellison S."/>
            <person name="Senalik D."/>
            <person name="Macko-Podgorni A."/>
            <person name="Grzebelus D."/>
            <person name="Bostan H."/>
            <person name="Rolling W."/>
            <person name="Curaba J."/>
            <person name="Simon P."/>
        </authorList>
    </citation>
    <scope>NUCLEOTIDE SEQUENCE</scope>
    <source>
        <tissue evidence="6">Leaf</tissue>
    </source>
</reference>
<dbReference type="Pfam" id="PF23598">
    <property type="entry name" value="LRR_14"/>
    <property type="match status" value="1"/>
</dbReference>
<dbReference type="GO" id="GO:0051707">
    <property type="term" value="P:response to other organism"/>
    <property type="evidence" value="ECO:0007669"/>
    <property type="project" value="UniProtKB-ARBA"/>
</dbReference>
<proteinExistence type="inferred from homology"/>
<dbReference type="InterPro" id="IPR003591">
    <property type="entry name" value="Leu-rich_rpt_typical-subtyp"/>
</dbReference>
<evidence type="ECO:0000259" key="5">
    <source>
        <dbReference type="Pfam" id="PF23598"/>
    </source>
</evidence>
<keyword evidence="1" id="KW-0433">Leucine-rich repeat</keyword>
<dbReference type="PANTHER" id="PTHR45752">
    <property type="entry name" value="LEUCINE-RICH REPEAT-CONTAINING"/>
    <property type="match status" value="1"/>
</dbReference>
<dbReference type="PANTHER" id="PTHR45752:SF15">
    <property type="entry name" value="PLANT INTRACELLULAR RAS-GROUP-RELATED LRR PROTEIN 5"/>
    <property type="match status" value="1"/>
</dbReference>
<comment type="function">
    <text evidence="4">Leucine-rich repeat protein that likely mediates protein interactions, possibly in the context of signal transduction.</text>
</comment>
<gene>
    <name evidence="6" type="ORF">DCAR_0206321</name>
</gene>
<dbReference type="EMBL" id="CP093344">
    <property type="protein sequence ID" value="WOG87099.1"/>
    <property type="molecule type" value="Genomic_DNA"/>
</dbReference>
<evidence type="ECO:0000256" key="2">
    <source>
        <dbReference type="ARBA" id="ARBA00022737"/>
    </source>
</evidence>
<evidence type="ECO:0000256" key="4">
    <source>
        <dbReference type="ARBA" id="ARBA00037519"/>
    </source>
</evidence>
<dbReference type="FunFam" id="3.80.10.10:FF:000405">
    <property type="entry name" value="Plant intracellular Ras-group-related LRR protein 4"/>
    <property type="match status" value="1"/>
</dbReference>
<dbReference type="AlphaFoldDB" id="A0AAF0WDF7"/>
<dbReference type="GO" id="GO:0005886">
    <property type="term" value="C:plasma membrane"/>
    <property type="evidence" value="ECO:0007669"/>
    <property type="project" value="TreeGrafter"/>
</dbReference>
<dbReference type="SMART" id="SM00369">
    <property type="entry name" value="LRR_TYP"/>
    <property type="match status" value="8"/>
</dbReference>
<evidence type="ECO:0000256" key="1">
    <source>
        <dbReference type="ARBA" id="ARBA00022614"/>
    </source>
</evidence>
<comment type="similarity">
    <text evidence="3">Belongs to the SHOC2 family.</text>
</comment>
<evidence type="ECO:0000313" key="6">
    <source>
        <dbReference type="EMBL" id="WOG87099.1"/>
    </source>
</evidence>
<dbReference type="Gene3D" id="3.80.10.10">
    <property type="entry name" value="Ribonuclease Inhibitor"/>
    <property type="match status" value="1"/>
</dbReference>
<dbReference type="Proteomes" id="UP000077755">
    <property type="component" value="Chromosome 2"/>
</dbReference>
<feature type="domain" description="Disease resistance R13L4/SHOC-2-like LRR" evidence="5">
    <location>
        <begin position="293"/>
        <end position="401"/>
    </location>
</feature>
<dbReference type="Pfam" id="PF00560">
    <property type="entry name" value="LRR_1"/>
    <property type="match status" value="1"/>
</dbReference>
<organism evidence="6 7">
    <name type="scientific">Daucus carota subsp. sativus</name>
    <name type="common">Carrot</name>
    <dbReference type="NCBI Taxonomy" id="79200"/>
    <lineage>
        <taxon>Eukaryota</taxon>
        <taxon>Viridiplantae</taxon>
        <taxon>Streptophyta</taxon>
        <taxon>Embryophyta</taxon>
        <taxon>Tracheophyta</taxon>
        <taxon>Spermatophyta</taxon>
        <taxon>Magnoliopsida</taxon>
        <taxon>eudicotyledons</taxon>
        <taxon>Gunneridae</taxon>
        <taxon>Pentapetalae</taxon>
        <taxon>asterids</taxon>
        <taxon>campanulids</taxon>
        <taxon>Apiales</taxon>
        <taxon>Apiaceae</taxon>
        <taxon>Apioideae</taxon>
        <taxon>Scandiceae</taxon>
        <taxon>Daucinae</taxon>
        <taxon>Daucus</taxon>
        <taxon>Daucus sect. Daucus</taxon>
    </lineage>
</organism>
<keyword evidence="2" id="KW-0677">Repeat</keyword>
<reference evidence="6" key="1">
    <citation type="journal article" date="2016" name="Nat. Genet.">
        <title>A high-quality carrot genome assembly provides new insights into carotenoid accumulation and asterid genome evolution.</title>
        <authorList>
            <person name="Iorizzo M."/>
            <person name="Ellison S."/>
            <person name="Senalik D."/>
            <person name="Zeng P."/>
            <person name="Satapoomin P."/>
            <person name="Huang J."/>
            <person name="Bowman M."/>
            <person name="Iovene M."/>
            <person name="Sanseverino W."/>
            <person name="Cavagnaro P."/>
            <person name="Yildiz M."/>
            <person name="Macko-Podgorni A."/>
            <person name="Moranska E."/>
            <person name="Grzebelus E."/>
            <person name="Grzebelus D."/>
            <person name="Ashrafi H."/>
            <person name="Zheng Z."/>
            <person name="Cheng S."/>
            <person name="Spooner D."/>
            <person name="Van Deynze A."/>
            <person name="Simon P."/>
        </authorList>
    </citation>
    <scope>NUCLEOTIDE SEQUENCE</scope>
    <source>
        <tissue evidence="6">Leaf</tissue>
    </source>
</reference>
<dbReference type="KEGG" id="dcr:108206923"/>
<dbReference type="InterPro" id="IPR032675">
    <property type="entry name" value="LRR_dom_sf"/>
</dbReference>